<dbReference type="EMBL" id="JAIVGD010000005">
    <property type="protein sequence ID" value="KAH0772992.1"/>
    <property type="molecule type" value="Genomic_DNA"/>
</dbReference>
<evidence type="ECO:0008006" key="3">
    <source>
        <dbReference type="Google" id="ProtNLM"/>
    </source>
</evidence>
<reference evidence="1 2" key="1">
    <citation type="journal article" date="2021" name="bioRxiv">
        <title>Chromosome-scale and haplotype-resolved genome assembly of a tetraploid potato cultivar.</title>
        <authorList>
            <person name="Sun H."/>
            <person name="Jiao W.-B."/>
            <person name="Krause K."/>
            <person name="Campoy J.A."/>
            <person name="Goel M."/>
            <person name="Folz-Donahue K."/>
            <person name="Kukat C."/>
            <person name="Huettel B."/>
            <person name="Schneeberger K."/>
        </authorList>
    </citation>
    <scope>NUCLEOTIDE SEQUENCE [LARGE SCALE GENOMIC DNA]</scope>
    <source>
        <strain evidence="1">SolTubOtavaFocal</strain>
        <tissue evidence="1">Leaves</tissue>
    </source>
</reference>
<protein>
    <recommendedName>
        <fullName evidence="3">RNase H family protein</fullName>
    </recommendedName>
</protein>
<gene>
    <name evidence="1" type="ORF">KY290_010129</name>
</gene>
<dbReference type="Proteomes" id="UP000826656">
    <property type="component" value="Unassembled WGS sequence"/>
</dbReference>
<evidence type="ECO:0000313" key="2">
    <source>
        <dbReference type="Proteomes" id="UP000826656"/>
    </source>
</evidence>
<accession>A0ABQ7VWY2</accession>
<sequence length="114" mass="12128">MPNQGSIKINTDGSYIDYNDKAGIGGIPRNCNGDFVFAFAILYSAKIFGGLPEHVPYQCGREKTRWTVKKDAGVDFCIDEVIAVTRDGAIRIGLNTGGGVATFAGVKVWGAVLA</sequence>
<name>A0ABQ7VWY2_SOLTU</name>
<keyword evidence="2" id="KW-1185">Reference proteome</keyword>
<comment type="caution">
    <text evidence="1">The sequence shown here is derived from an EMBL/GenBank/DDBJ whole genome shotgun (WGS) entry which is preliminary data.</text>
</comment>
<evidence type="ECO:0000313" key="1">
    <source>
        <dbReference type="EMBL" id="KAH0772992.1"/>
    </source>
</evidence>
<proteinExistence type="predicted"/>
<organism evidence="1 2">
    <name type="scientific">Solanum tuberosum</name>
    <name type="common">Potato</name>
    <dbReference type="NCBI Taxonomy" id="4113"/>
    <lineage>
        <taxon>Eukaryota</taxon>
        <taxon>Viridiplantae</taxon>
        <taxon>Streptophyta</taxon>
        <taxon>Embryophyta</taxon>
        <taxon>Tracheophyta</taxon>
        <taxon>Spermatophyta</taxon>
        <taxon>Magnoliopsida</taxon>
        <taxon>eudicotyledons</taxon>
        <taxon>Gunneridae</taxon>
        <taxon>Pentapetalae</taxon>
        <taxon>asterids</taxon>
        <taxon>lamiids</taxon>
        <taxon>Solanales</taxon>
        <taxon>Solanaceae</taxon>
        <taxon>Solanoideae</taxon>
        <taxon>Solaneae</taxon>
        <taxon>Solanum</taxon>
    </lineage>
</organism>